<dbReference type="EMBL" id="JAHVJA010000008">
    <property type="protein sequence ID" value="MBY6141143.1"/>
    <property type="molecule type" value="Genomic_DNA"/>
</dbReference>
<dbReference type="Proteomes" id="UP000766629">
    <property type="component" value="Unassembled WGS sequence"/>
</dbReference>
<evidence type="ECO:0000259" key="1">
    <source>
        <dbReference type="Pfam" id="PF01381"/>
    </source>
</evidence>
<dbReference type="InterPro" id="IPR010982">
    <property type="entry name" value="Lambda_DNA-bd_dom_sf"/>
</dbReference>
<keyword evidence="3" id="KW-1185">Reference proteome</keyword>
<dbReference type="SUPFAM" id="SSF47413">
    <property type="entry name" value="lambda repressor-like DNA-binding domains"/>
    <property type="match status" value="1"/>
</dbReference>
<evidence type="ECO:0000313" key="2">
    <source>
        <dbReference type="EMBL" id="MBY6141143.1"/>
    </source>
</evidence>
<dbReference type="RefSeq" id="WP_222509224.1">
    <property type="nucleotide sequence ID" value="NZ_JAHVJA010000008.1"/>
</dbReference>
<dbReference type="Pfam" id="PF01381">
    <property type="entry name" value="HTH_3"/>
    <property type="match status" value="1"/>
</dbReference>
<feature type="domain" description="HTH cro/C1-type" evidence="1">
    <location>
        <begin position="35"/>
        <end position="76"/>
    </location>
</feature>
<comment type="caution">
    <text evidence="2">The sequence shown here is derived from an EMBL/GenBank/DDBJ whole genome shotgun (WGS) entry which is preliminary data.</text>
</comment>
<protein>
    <submittedName>
        <fullName evidence="2">Helix-turn-helix domain-containing protein</fullName>
    </submittedName>
</protein>
<gene>
    <name evidence="2" type="ORF">KUV26_17030</name>
</gene>
<dbReference type="InterPro" id="IPR001387">
    <property type="entry name" value="Cro/C1-type_HTH"/>
</dbReference>
<evidence type="ECO:0000313" key="3">
    <source>
        <dbReference type="Proteomes" id="UP000766629"/>
    </source>
</evidence>
<reference evidence="2 3" key="1">
    <citation type="submission" date="2021-06" db="EMBL/GenBank/DDBJ databases">
        <title>50 bacteria genomes isolated from Dapeng, Shenzhen, China.</title>
        <authorList>
            <person name="Zheng W."/>
            <person name="Yu S."/>
            <person name="Huang Y."/>
        </authorList>
    </citation>
    <scope>NUCLEOTIDE SEQUENCE [LARGE SCALE GENOMIC DNA]</scope>
    <source>
        <strain evidence="2 3">DP1N14-2</strain>
    </source>
</reference>
<sequence length="113" mass="12299">MAKPKNERRPEVLRKVENARMNLRMAISLSPYSETSAAVEGGMSNNVLGKFCRGETDITLTNLLSACEVLNVPISLIVSDQAISPARIRLAKLIDSVDAKDLEAFIAAEKGRV</sequence>
<accession>A0ABS7NIW0</accession>
<organism evidence="2 3">
    <name type="scientific">Leisingera daeponensis</name>
    <dbReference type="NCBI Taxonomy" id="405746"/>
    <lineage>
        <taxon>Bacteria</taxon>
        <taxon>Pseudomonadati</taxon>
        <taxon>Pseudomonadota</taxon>
        <taxon>Alphaproteobacteria</taxon>
        <taxon>Rhodobacterales</taxon>
        <taxon>Roseobacteraceae</taxon>
        <taxon>Leisingera</taxon>
    </lineage>
</organism>
<proteinExistence type="predicted"/>
<name>A0ABS7NIW0_9RHOB</name>